<dbReference type="InterPro" id="IPR002937">
    <property type="entry name" value="Amino_oxidase"/>
</dbReference>
<dbReference type="RefSeq" id="XP_014654638.1">
    <property type="nucleotide sequence ID" value="XM_014799152.1"/>
</dbReference>
<dbReference type="Pfam" id="PF13450">
    <property type="entry name" value="NAD_binding_8"/>
    <property type="match status" value="1"/>
</dbReference>
<accession>A0A081CJY9</accession>
<comment type="catalytic activity">
    <reaction evidence="3">
        <text>a secondary aliphatic amine + O2 + H2O = a primary amine + an aldehyde + H2O2</text>
        <dbReference type="Rhea" id="RHEA:26414"/>
        <dbReference type="ChEBI" id="CHEBI:15377"/>
        <dbReference type="ChEBI" id="CHEBI:15379"/>
        <dbReference type="ChEBI" id="CHEBI:16240"/>
        <dbReference type="ChEBI" id="CHEBI:17478"/>
        <dbReference type="ChEBI" id="CHEBI:58855"/>
        <dbReference type="ChEBI" id="CHEBI:65296"/>
        <dbReference type="EC" id="1.4.3.4"/>
    </reaction>
</comment>
<dbReference type="SUPFAM" id="SSF54373">
    <property type="entry name" value="FAD-linked reductases, C-terminal domain"/>
    <property type="match status" value="1"/>
</dbReference>
<dbReference type="PANTHER" id="PTHR43563:SF14">
    <property type="entry name" value="AMINE OXIDASE"/>
    <property type="match status" value="1"/>
</dbReference>
<feature type="domain" description="Amine oxidase" evidence="4">
    <location>
        <begin position="131"/>
        <end position="384"/>
    </location>
</feature>
<dbReference type="Proteomes" id="UP000053758">
    <property type="component" value="Unassembled WGS sequence"/>
</dbReference>
<organism evidence="5">
    <name type="scientific">Pseudozyma antarctica</name>
    <name type="common">Yeast</name>
    <name type="synonym">Candida antarctica</name>
    <dbReference type="NCBI Taxonomy" id="84753"/>
    <lineage>
        <taxon>Eukaryota</taxon>
        <taxon>Fungi</taxon>
        <taxon>Dikarya</taxon>
        <taxon>Basidiomycota</taxon>
        <taxon>Ustilaginomycotina</taxon>
        <taxon>Ustilaginomycetes</taxon>
        <taxon>Ustilaginales</taxon>
        <taxon>Ustilaginaceae</taxon>
        <taxon>Moesziomyces</taxon>
    </lineage>
</organism>
<gene>
    <name evidence="5" type="ORF">PAN0_016c5210</name>
</gene>
<dbReference type="InterPro" id="IPR036188">
    <property type="entry name" value="FAD/NAD-bd_sf"/>
</dbReference>
<dbReference type="AlphaFoldDB" id="A0A081CJY9"/>
<dbReference type="Pfam" id="PF01593">
    <property type="entry name" value="Amino_oxidase"/>
    <property type="match status" value="1"/>
</dbReference>
<proteinExistence type="inferred from homology"/>
<dbReference type="SMR" id="A0A081CJY9"/>
<evidence type="ECO:0000256" key="1">
    <source>
        <dbReference type="ARBA" id="ARBA00005995"/>
    </source>
</evidence>
<dbReference type="GO" id="GO:0097621">
    <property type="term" value="F:monoamine oxidase activity"/>
    <property type="evidence" value="ECO:0007669"/>
    <property type="project" value="UniProtKB-EC"/>
</dbReference>
<evidence type="ECO:0000313" key="5">
    <source>
        <dbReference type="EMBL" id="GAK66985.1"/>
    </source>
</evidence>
<sequence>MTRASSLQAPPSEHAAMPKGILIVGGGLSGLYLAHRLKQSDSSLGITVLESRSRLGGRLESAQMSVGESDEVDAFDLGGSWFWPSSQPLVVTLLEELGLESFAQYEEGDLLIERSQTRQAQRLEPRGAGMGDARRLCGGMRSLIEALADRVGRGNILSGRKATGLRLIGGCGAGTRIQATCSNGQCLEAERVVLALPPRLAASNRIEFSPPLPRDLVSSWAATATWMAPHAKYVAVYDRPFWREQKLSGNAHSTAGPLGEIHDATNYDGSLGALFGFFSIPSSARQAQSEDELKSACRSQLARLFGDQAVSPRDEWIRDWSSEEDTATKADQTVAVQAKRVGALKVTPDEDESQWHELVLGAGSEWSPTFPGYIAGALDAADRAMTALLAA</sequence>
<evidence type="ECO:0000313" key="6">
    <source>
        <dbReference type="Proteomes" id="UP000053758"/>
    </source>
</evidence>
<dbReference type="InterPro" id="IPR050703">
    <property type="entry name" value="Flavin_MAO"/>
</dbReference>
<dbReference type="Gene3D" id="3.50.50.60">
    <property type="entry name" value="FAD/NAD(P)-binding domain"/>
    <property type="match status" value="2"/>
</dbReference>
<keyword evidence="6" id="KW-1185">Reference proteome</keyword>
<evidence type="ECO:0000256" key="3">
    <source>
        <dbReference type="ARBA" id="ARBA00048448"/>
    </source>
</evidence>
<dbReference type="GeneID" id="26306030"/>
<evidence type="ECO:0000259" key="4">
    <source>
        <dbReference type="Pfam" id="PF01593"/>
    </source>
</evidence>
<dbReference type="EC" id="1.4.3.4" evidence="2"/>
<comment type="similarity">
    <text evidence="1">Belongs to the flavin monoamine oxidase family.</text>
</comment>
<dbReference type="PANTHER" id="PTHR43563">
    <property type="entry name" value="AMINE OXIDASE"/>
    <property type="match status" value="1"/>
</dbReference>
<protein>
    <recommendedName>
        <fullName evidence="2">monoamine oxidase</fullName>
        <ecNumber evidence="2">1.4.3.4</ecNumber>
    </recommendedName>
</protein>
<dbReference type="HOGENOM" id="CLU_004498_0_2_1"/>
<evidence type="ECO:0000256" key="2">
    <source>
        <dbReference type="ARBA" id="ARBA00012804"/>
    </source>
</evidence>
<name>A0A081CJY9_PSEA2</name>
<dbReference type="SUPFAM" id="SSF51905">
    <property type="entry name" value="FAD/NAD(P)-binding domain"/>
    <property type="match status" value="1"/>
</dbReference>
<reference evidence="5" key="1">
    <citation type="submission" date="2014-07" db="EMBL/GenBank/DDBJ databases">
        <title>Draft genome sequence of the yeast Pseudozyma antarctica JCM 10317 known as a producer of lipase B which used in a wide range of industrial applications.</title>
        <authorList>
            <person name="Morita T."/>
            <person name="Saika A."/>
            <person name="Koike H."/>
        </authorList>
    </citation>
    <scope>NUCLEOTIDE SEQUENCE</scope>
    <source>
        <strain evidence="5">JCM 10317</strain>
    </source>
</reference>
<dbReference type="EMBL" id="DF830083">
    <property type="protein sequence ID" value="GAK66985.1"/>
    <property type="molecule type" value="Genomic_DNA"/>
</dbReference>